<dbReference type="InParanoid" id="A0A0D0AXB1"/>
<keyword evidence="2" id="KW-1185">Reference proteome</keyword>
<gene>
    <name evidence="1" type="ORF">CY34DRAFT_804963</name>
</gene>
<proteinExistence type="predicted"/>
<dbReference type="EMBL" id="KN835239">
    <property type="protein sequence ID" value="KIK42444.1"/>
    <property type="molecule type" value="Genomic_DNA"/>
</dbReference>
<accession>A0A0D0AXB1</accession>
<dbReference type="Proteomes" id="UP000054485">
    <property type="component" value="Unassembled WGS sequence"/>
</dbReference>
<protein>
    <submittedName>
        <fullName evidence="1">Uncharacterized protein</fullName>
    </submittedName>
</protein>
<evidence type="ECO:0000313" key="2">
    <source>
        <dbReference type="Proteomes" id="UP000054485"/>
    </source>
</evidence>
<organism evidence="1 2">
    <name type="scientific">Suillus luteus UH-Slu-Lm8-n1</name>
    <dbReference type="NCBI Taxonomy" id="930992"/>
    <lineage>
        <taxon>Eukaryota</taxon>
        <taxon>Fungi</taxon>
        <taxon>Dikarya</taxon>
        <taxon>Basidiomycota</taxon>
        <taxon>Agaricomycotina</taxon>
        <taxon>Agaricomycetes</taxon>
        <taxon>Agaricomycetidae</taxon>
        <taxon>Boletales</taxon>
        <taxon>Suillineae</taxon>
        <taxon>Suillaceae</taxon>
        <taxon>Suillus</taxon>
    </lineage>
</organism>
<sequence>MSMYGASDYFMQTWNDGSNRNPAPAKQNDGIKLCVAVVKLLYIRSCDHCVVQYAEEGDLLRRDGVTSRLLFKLSLRSGPMNMSRIHSTSEDPPIRGDRCKEKLGGVIRLQ</sequence>
<dbReference type="HOGENOM" id="CLU_2172736_0_0_1"/>
<reference evidence="1 2" key="1">
    <citation type="submission" date="2014-04" db="EMBL/GenBank/DDBJ databases">
        <authorList>
            <consortium name="DOE Joint Genome Institute"/>
            <person name="Kuo A."/>
            <person name="Ruytinx J."/>
            <person name="Rineau F."/>
            <person name="Colpaert J."/>
            <person name="Kohler A."/>
            <person name="Nagy L.G."/>
            <person name="Floudas D."/>
            <person name="Copeland A."/>
            <person name="Barry K.W."/>
            <person name="Cichocki N."/>
            <person name="Veneault-Fourrey C."/>
            <person name="LaButti K."/>
            <person name="Lindquist E.A."/>
            <person name="Lipzen A."/>
            <person name="Lundell T."/>
            <person name="Morin E."/>
            <person name="Murat C."/>
            <person name="Sun H."/>
            <person name="Tunlid A."/>
            <person name="Henrissat B."/>
            <person name="Grigoriev I.V."/>
            <person name="Hibbett D.S."/>
            <person name="Martin F."/>
            <person name="Nordberg H.P."/>
            <person name="Cantor M.N."/>
            <person name="Hua S.X."/>
        </authorList>
    </citation>
    <scope>NUCLEOTIDE SEQUENCE [LARGE SCALE GENOMIC DNA]</scope>
    <source>
        <strain evidence="1 2">UH-Slu-Lm8-n1</strain>
    </source>
</reference>
<reference evidence="2" key="2">
    <citation type="submission" date="2015-01" db="EMBL/GenBank/DDBJ databases">
        <title>Evolutionary Origins and Diversification of the Mycorrhizal Mutualists.</title>
        <authorList>
            <consortium name="DOE Joint Genome Institute"/>
            <consortium name="Mycorrhizal Genomics Consortium"/>
            <person name="Kohler A."/>
            <person name="Kuo A."/>
            <person name="Nagy L.G."/>
            <person name="Floudas D."/>
            <person name="Copeland A."/>
            <person name="Barry K.W."/>
            <person name="Cichocki N."/>
            <person name="Veneault-Fourrey C."/>
            <person name="LaButti K."/>
            <person name="Lindquist E.A."/>
            <person name="Lipzen A."/>
            <person name="Lundell T."/>
            <person name="Morin E."/>
            <person name="Murat C."/>
            <person name="Riley R."/>
            <person name="Ohm R."/>
            <person name="Sun H."/>
            <person name="Tunlid A."/>
            <person name="Henrissat B."/>
            <person name="Grigoriev I.V."/>
            <person name="Hibbett D.S."/>
            <person name="Martin F."/>
        </authorList>
    </citation>
    <scope>NUCLEOTIDE SEQUENCE [LARGE SCALE GENOMIC DNA]</scope>
    <source>
        <strain evidence="2">UH-Slu-Lm8-n1</strain>
    </source>
</reference>
<evidence type="ECO:0000313" key="1">
    <source>
        <dbReference type="EMBL" id="KIK42444.1"/>
    </source>
</evidence>
<dbReference type="AlphaFoldDB" id="A0A0D0AXB1"/>
<name>A0A0D0AXB1_9AGAM</name>